<reference evidence="6 7" key="1">
    <citation type="submission" date="2016-10" db="EMBL/GenBank/DDBJ databases">
        <authorList>
            <person name="de Groot N.N."/>
        </authorList>
    </citation>
    <scope>NUCLEOTIDE SEQUENCE [LARGE SCALE GENOMIC DNA]</scope>
    <source>
        <strain evidence="6 7">CPCC 201259</strain>
    </source>
</reference>
<dbReference type="InterPro" id="IPR018062">
    <property type="entry name" value="HTH_AraC-typ_CS"/>
</dbReference>
<organism evidence="6 7">
    <name type="scientific">Saccharopolyspora antimicrobica</name>
    <dbReference type="NCBI Taxonomy" id="455193"/>
    <lineage>
        <taxon>Bacteria</taxon>
        <taxon>Bacillati</taxon>
        <taxon>Actinomycetota</taxon>
        <taxon>Actinomycetes</taxon>
        <taxon>Pseudonocardiales</taxon>
        <taxon>Pseudonocardiaceae</taxon>
        <taxon>Saccharopolyspora</taxon>
    </lineage>
</organism>
<dbReference type="Pfam" id="PF14525">
    <property type="entry name" value="AraC_binding_2"/>
    <property type="match status" value="1"/>
</dbReference>
<evidence type="ECO:0000256" key="3">
    <source>
        <dbReference type="ARBA" id="ARBA00023163"/>
    </source>
</evidence>
<dbReference type="SMART" id="SM00342">
    <property type="entry name" value="HTH_ARAC"/>
    <property type="match status" value="1"/>
</dbReference>
<evidence type="ECO:0000313" key="8">
    <source>
        <dbReference type="Proteomes" id="UP000270697"/>
    </source>
</evidence>
<sequence>MTQPASLISRVSTAHLDPADRVAAWEEYNRRALVGLKCSPYAEQGLLATQTNVRFGALRMADIAGNEHVIERTSAACRALPKDSVFASLVLSGEAVFYHGRGCLTLGAGELVVYDTRRSYLFGFAAPMRQLLVDIPRELFAEVPSPARFSADRSALRALRTLLESVAARPEAVADGADETALDLLRALTTGGAPPLFAAKDYIDRHLGDHELTPARVAAAVGMSARHLGRLFAAEGDTPGRYVLRRRLARARRDLADPATRHRTIADIAHRWGFASHAHFTRVFRAEYGHPPTDLR</sequence>
<dbReference type="GO" id="GO:0043565">
    <property type="term" value="F:sequence-specific DNA binding"/>
    <property type="evidence" value="ECO:0007669"/>
    <property type="project" value="InterPro"/>
</dbReference>
<keyword evidence="3" id="KW-0804">Transcription</keyword>
<dbReference type="InterPro" id="IPR050204">
    <property type="entry name" value="AraC_XylS_family_regulators"/>
</dbReference>
<dbReference type="PRINTS" id="PR00032">
    <property type="entry name" value="HTHARAC"/>
</dbReference>
<dbReference type="STRING" id="455193.SAMN05421805_1011053"/>
<evidence type="ECO:0000313" key="5">
    <source>
        <dbReference type="EMBL" id="RKT87798.1"/>
    </source>
</evidence>
<dbReference type="AlphaFoldDB" id="A0A1I4SM49"/>
<feature type="domain" description="HTH araC/xylS-type" evidence="4">
    <location>
        <begin position="197"/>
        <end position="296"/>
    </location>
</feature>
<proteinExistence type="predicted"/>
<evidence type="ECO:0000313" key="6">
    <source>
        <dbReference type="EMBL" id="SFM65502.1"/>
    </source>
</evidence>
<accession>A0A1I4SM49</accession>
<dbReference type="Pfam" id="PF12833">
    <property type="entry name" value="HTH_18"/>
    <property type="match status" value="1"/>
</dbReference>
<keyword evidence="1" id="KW-0805">Transcription regulation</keyword>
<protein>
    <submittedName>
        <fullName evidence="5">AraC family transcriptional regulator</fullName>
    </submittedName>
    <submittedName>
        <fullName evidence="6">AraC-type DNA-binding protein</fullName>
    </submittedName>
</protein>
<name>A0A1I4SM49_9PSEU</name>
<dbReference type="Proteomes" id="UP000199398">
    <property type="component" value="Unassembled WGS sequence"/>
</dbReference>
<dbReference type="EMBL" id="FOUP01000001">
    <property type="protein sequence ID" value="SFM65502.1"/>
    <property type="molecule type" value="Genomic_DNA"/>
</dbReference>
<dbReference type="PANTHER" id="PTHR46796">
    <property type="entry name" value="HTH-TYPE TRANSCRIPTIONAL ACTIVATOR RHAS-RELATED"/>
    <property type="match status" value="1"/>
</dbReference>
<gene>
    <name evidence="5" type="ORF">ATL45_6220</name>
    <name evidence="6" type="ORF">SAMN05421805_1011053</name>
</gene>
<dbReference type="Gene3D" id="1.10.10.60">
    <property type="entry name" value="Homeodomain-like"/>
    <property type="match status" value="1"/>
</dbReference>
<evidence type="ECO:0000256" key="2">
    <source>
        <dbReference type="ARBA" id="ARBA00023125"/>
    </source>
</evidence>
<keyword evidence="8" id="KW-1185">Reference proteome</keyword>
<dbReference type="OrthoDB" id="9799345at2"/>
<dbReference type="PROSITE" id="PS00041">
    <property type="entry name" value="HTH_ARAC_FAMILY_1"/>
    <property type="match status" value="1"/>
</dbReference>
<dbReference type="PROSITE" id="PS01124">
    <property type="entry name" value="HTH_ARAC_FAMILY_2"/>
    <property type="match status" value="1"/>
</dbReference>
<dbReference type="SUPFAM" id="SSF46689">
    <property type="entry name" value="Homeodomain-like"/>
    <property type="match status" value="1"/>
</dbReference>
<dbReference type="InterPro" id="IPR018060">
    <property type="entry name" value="HTH_AraC"/>
</dbReference>
<dbReference type="GO" id="GO:0003700">
    <property type="term" value="F:DNA-binding transcription factor activity"/>
    <property type="evidence" value="ECO:0007669"/>
    <property type="project" value="InterPro"/>
</dbReference>
<dbReference type="PANTHER" id="PTHR46796:SF6">
    <property type="entry name" value="ARAC SUBFAMILY"/>
    <property type="match status" value="1"/>
</dbReference>
<dbReference type="RefSeq" id="WP_093146462.1">
    <property type="nucleotide sequence ID" value="NZ_FOUP01000001.1"/>
</dbReference>
<dbReference type="InterPro" id="IPR020449">
    <property type="entry name" value="Tscrpt_reg_AraC-type_HTH"/>
</dbReference>
<evidence type="ECO:0000256" key="1">
    <source>
        <dbReference type="ARBA" id="ARBA00023015"/>
    </source>
</evidence>
<reference evidence="5 8" key="2">
    <citation type="submission" date="2018-10" db="EMBL/GenBank/DDBJ databases">
        <title>Sequencing the genomes of 1000 actinobacteria strains.</title>
        <authorList>
            <person name="Klenk H.-P."/>
        </authorList>
    </citation>
    <scope>NUCLEOTIDE SEQUENCE [LARGE SCALE GENOMIC DNA]</scope>
    <source>
        <strain evidence="5 8">DSM 45119</strain>
    </source>
</reference>
<dbReference type="Proteomes" id="UP000270697">
    <property type="component" value="Unassembled WGS sequence"/>
</dbReference>
<dbReference type="InterPro" id="IPR035418">
    <property type="entry name" value="AraC-bd_2"/>
</dbReference>
<evidence type="ECO:0000313" key="7">
    <source>
        <dbReference type="Proteomes" id="UP000199398"/>
    </source>
</evidence>
<dbReference type="EMBL" id="RBXX01000002">
    <property type="protein sequence ID" value="RKT87798.1"/>
    <property type="molecule type" value="Genomic_DNA"/>
</dbReference>
<keyword evidence="2 6" id="KW-0238">DNA-binding</keyword>
<dbReference type="InterPro" id="IPR009057">
    <property type="entry name" value="Homeodomain-like_sf"/>
</dbReference>
<evidence type="ECO:0000259" key="4">
    <source>
        <dbReference type="PROSITE" id="PS01124"/>
    </source>
</evidence>